<name>A0A834P747_VESPE</name>
<feature type="transmembrane region" description="Helical" evidence="1">
    <location>
        <begin position="84"/>
        <end position="104"/>
    </location>
</feature>
<dbReference type="AlphaFoldDB" id="A0A834P747"/>
<proteinExistence type="predicted"/>
<protein>
    <submittedName>
        <fullName evidence="2">Uncharacterized protein</fullName>
    </submittedName>
</protein>
<accession>A0A834P747</accession>
<comment type="caution">
    <text evidence="2">The sequence shown here is derived from an EMBL/GenBank/DDBJ whole genome shotgun (WGS) entry which is preliminary data.</text>
</comment>
<keyword evidence="1" id="KW-1133">Transmembrane helix</keyword>
<evidence type="ECO:0000256" key="1">
    <source>
        <dbReference type="SAM" id="Phobius"/>
    </source>
</evidence>
<keyword evidence="3" id="KW-1185">Reference proteome</keyword>
<dbReference type="Proteomes" id="UP000600918">
    <property type="component" value="Unassembled WGS sequence"/>
</dbReference>
<sequence length="105" mass="11848">MSSYSSDSERNEGKINLKETWKRLSDSFVPLTSPSLEKDLPRFLGNYENISGNRQSELHDINQSSSRWLRYITSGNLLIKISQYPYCAVAGLTVGIGGAMLWMLD</sequence>
<reference evidence="2" key="1">
    <citation type="journal article" date="2020" name="G3 (Bethesda)">
        <title>High-Quality Assemblies for Three Invasive Social Wasps from the &lt;i&gt;Vespula&lt;/i&gt; Genus.</title>
        <authorList>
            <person name="Harrop T.W.R."/>
            <person name="Guhlin J."/>
            <person name="McLaughlin G.M."/>
            <person name="Permina E."/>
            <person name="Stockwell P."/>
            <person name="Gilligan J."/>
            <person name="Le Lec M.F."/>
            <person name="Gruber M.A.M."/>
            <person name="Quinn O."/>
            <person name="Lovegrove M."/>
            <person name="Duncan E.J."/>
            <person name="Remnant E.J."/>
            <person name="Van Eeckhoven J."/>
            <person name="Graham B."/>
            <person name="Knapp R.A."/>
            <person name="Langford K.W."/>
            <person name="Kronenberg Z."/>
            <person name="Press M.O."/>
            <person name="Eacker S.M."/>
            <person name="Wilson-Rankin E.E."/>
            <person name="Purcell J."/>
            <person name="Lester P.J."/>
            <person name="Dearden P.K."/>
        </authorList>
    </citation>
    <scope>NUCLEOTIDE SEQUENCE</scope>
    <source>
        <strain evidence="2">Volc-1</strain>
    </source>
</reference>
<keyword evidence="1" id="KW-0812">Transmembrane</keyword>
<dbReference type="EMBL" id="JACSDY010000003">
    <property type="protein sequence ID" value="KAF7431306.1"/>
    <property type="molecule type" value="Genomic_DNA"/>
</dbReference>
<gene>
    <name evidence="2" type="ORF">H0235_004230</name>
</gene>
<keyword evidence="1" id="KW-0472">Membrane</keyword>
<evidence type="ECO:0000313" key="2">
    <source>
        <dbReference type="EMBL" id="KAF7431306.1"/>
    </source>
</evidence>
<organism evidence="2 3">
    <name type="scientific">Vespula pensylvanica</name>
    <name type="common">Western yellow jacket</name>
    <name type="synonym">Wasp</name>
    <dbReference type="NCBI Taxonomy" id="30213"/>
    <lineage>
        <taxon>Eukaryota</taxon>
        <taxon>Metazoa</taxon>
        <taxon>Ecdysozoa</taxon>
        <taxon>Arthropoda</taxon>
        <taxon>Hexapoda</taxon>
        <taxon>Insecta</taxon>
        <taxon>Pterygota</taxon>
        <taxon>Neoptera</taxon>
        <taxon>Endopterygota</taxon>
        <taxon>Hymenoptera</taxon>
        <taxon>Apocrita</taxon>
        <taxon>Aculeata</taxon>
        <taxon>Vespoidea</taxon>
        <taxon>Vespidae</taxon>
        <taxon>Vespinae</taxon>
        <taxon>Vespula</taxon>
    </lineage>
</organism>
<evidence type="ECO:0000313" key="3">
    <source>
        <dbReference type="Proteomes" id="UP000600918"/>
    </source>
</evidence>